<organism evidence="5">
    <name type="scientific">marine metagenome</name>
    <dbReference type="NCBI Taxonomy" id="408172"/>
    <lineage>
        <taxon>unclassified sequences</taxon>
        <taxon>metagenomes</taxon>
        <taxon>ecological metagenomes</taxon>
    </lineage>
</organism>
<evidence type="ECO:0000256" key="2">
    <source>
        <dbReference type="ARBA" id="ARBA00008639"/>
    </source>
</evidence>
<reference evidence="5" key="1">
    <citation type="submission" date="2018-05" db="EMBL/GenBank/DDBJ databases">
        <authorList>
            <person name="Lanie J.A."/>
            <person name="Ng W.-L."/>
            <person name="Kazmierczak K.M."/>
            <person name="Andrzejewski T.M."/>
            <person name="Davidsen T.M."/>
            <person name="Wayne K.J."/>
            <person name="Tettelin H."/>
            <person name="Glass J.I."/>
            <person name="Rusch D."/>
            <person name="Podicherti R."/>
            <person name="Tsui H.-C.T."/>
            <person name="Winkler M.E."/>
        </authorList>
    </citation>
    <scope>NUCLEOTIDE SEQUENCE</scope>
</reference>
<gene>
    <name evidence="5" type="ORF">METZ01_LOCUS88850</name>
</gene>
<dbReference type="InterPro" id="IPR001926">
    <property type="entry name" value="TrpB-like_PALP"/>
</dbReference>
<name>A0A381V6I6_9ZZZZ</name>
<evidence type="ECO:0000256" key="3">
    <source>
        <dbReference type="ARBA" id="ARBA00022898"/>
    </source>
</evidence>
<dbReference type="EMBL" id="UINC01007992">
    <property type="protein sequence ID" value="SVA35996.1"/>
    <property type="molecule type" value="Genomic_DNA"/>
</dbReference>
<keyword evidence="3" id="KW-0663">Pyridoxal phosphate</keyword>
<accession>A0A381V6I6</accession>
<evidence type="ECO:0000259" key="4">
    <source>
        <dbReference type="Pfam" id="PF00291"/>
    </source>
</evidence>
<comment type="cofactor">
    <cofactor evidence="1">
        <name>pyridoxal 5'-phosphate</name>
        <dbReference type="ChEBI" id="CHEBI:597326"/>
    </cofactor>
</comment>
<comment type="similarity">
    <text evidence="2">Belongs to the ACC deaminase/D-cysteine desulfhydrase family.</text>
</comment>
<feature type="domain" description="Tryptophan synthase beta chain-like PALP" evidence="4">
    <location>
        <begin position="15"/>
        <end position="316"/>
    </location>
</feature>
<dbReference type="InterPro" id="IPR036052">
    <property type="entry name" value="TrpB-like_PALP_sf"/>
</dbReference>
<dbReference type="Gene3D" id="3.40.50.1100">
    <property type="match status" value="2"/>
</dbReference>
<protein>
    <recommendedName>
        <fullName evidence="4">Tryptophan synthase beta chain-like PALP domain-containing protein</fullName>
    </recommendedName>
</protein>
<dbReference type="PANTHER" id="PTHR43780">
    <property type="entry name" value="1-AMINOCYCLOPROPANE-1-CARBOXYLATE DEAMINASE-RELATED"/>
    <property type="match status" value="1"/>
</dbReference>
<dbReference type="PANTHER" id="PTHR43780:SF2">
    <property type="entry name" value="1-AMINOCYCLOPROPANE-1-CARBOXYLATE DEAMINASE-RELATED"/>
    <property type="match status" value="1"/>
</dbReference>
<sequence>MDPLLALDSISSLNLGHYPTPVEELRSLRDHLGGGPRLFVKRDDAIAFGFGGNKVRKVELEAKQAITEGADTLITAGAVQSNHARVTAATAARCGLSCLLVVNGELPSKVTANALLDKFYGATVEYVPTREARMPAMLAAAERLREEGRRPYVIPVGASTPLGAIGFVRAVREMVAQIPVPDVIVHATSSGGTQAGLVAGCHLFAPHTQVLGVSAGESSSNVISTVTNLVSNIKVKLNLTNGSLSNHCEVTVDDRFVGNGYGIPTVASKEAITLLARCEALLLDPTYTAKAMAGLIEYVRKEKFSESQTVLFWHTGGQVALFA</sequence>
<dbReference type="GO" id="GO:0019148">
    <property type="term" value="F:D-cysteine desulfhydrase activity"/>
    <property type="evidence" value="ECO:0007669"/>
    <property type="project" value="TreeGrafter"/>
</dbReference>
<proteinExistence type="inferred from homology"/>
<dbReference type="Pfam" id="PF00291">
    <property type="entry name" value="PALP"/>
    <property type="match status" value="1"/>
</dbReference>
<dbReference type="AlphaFoldDB" id="A0A381V6I6"/>
<dbReference type="InterPro" id="IPR027278">
    <property type="entry name" value="ACCD_DCysDesulf"/>
</dbReference>
<evidence type="ECO:0000256" key="1">
    <source>
        <dbReference type="ARBA" id="ARBA00001933"/>
    </source>
</evidence>
<dbReference type="PIRSF" id="PIRSF006278">
    <property type="entry name" value="ACCD_DCysDesulf"/>
    <property type="match status" value="1"/>
</dbReference>
<dbReference type="SUPFAM" id="SSF53686">
    <property type="entry name" value="Tryptophan synthase beta subunit-like PLP-dependent enzymes"/>
    <property type="match status" value="1"/>
</dbReference>
<evidence type="ECO:0000313" key="5">
    <source>
        <dbReference type="EMBL" id="SVA35996.1"/>
    </source>
</evidence>